<gene>
    <name evidence="8" type="ORF">BP5796_12773</name>
</gene>
<dbReference type="PANTHER" id="PTHR43739">
    <property type="entry name" value="XYLOGLUCANASE (EUROFUNG)"/>
    <property type="match status" value="1"/>
</dbReference>
<dbReference type="PROSITE" id="PS51257">
    <property type="entry name" value="PROKAR_LIPOPROTEIN"/>
    <property type="match status" value="1"/>
</dbReference>
<dbReference type="EMBL" id="PDLN01000023">
    <property type="protein sequence ID" value="RDW57323.1"/>
    <property type="molecule type" value="Genomic_DNA"/>
</dbReference>
<proteinExistence type="inferred from homology"/>
<dbReference type="PANTHER" id="PTHR43739:SF2">
    <property type="entry name" value="OLIGOXYLOGLUCAN-REDUCING END-SPECIFIC XYLOGLUCANASE-RELATED"/>
    <property type="match status" value="1"/>
</dbReference>
<accession>A0A3D8Q676</accession>
<evidence type="ECO:0000256" key="2">
    <source>
        <dbReference type="ARBA" id="ARBA00022801"/>
    </source>
</evidence>
<evidence type="ECO:0000256" key="6">
    <source>
        <dbReference type="ARBA" id="ARBA00037986"/>
    </source>
</evidence>
<dbReference type="AlphaFoldDB" id="A0A3D8Q676"/>
<feature type="chain" id="PRO_5017632198" evidence="7">
    <location>
        <begin position="29"/>
        <end position="821"/>
    </location>
</feature>
<keyword evidence="9" id="KW-1185">Reference proteome</keyword>
<organism evidence="8 9">
    <name type="scientific">Coleophoma crateriformis</name>
    <dbReference type="NCBI Taxonomy" id="565419"/>
    <lineage>
        <taxon>Eukaryota</taxon>
        <taxon>Fungi</taxon>
        <taxon>Dikarya</taxon>
        <taxon>Ascomycota</taxon>
        <taxon>Pezizomycotina</taxon>
        <taxon>Leotiomycetes</taxon>
        <taxon>Helotiales</taxon>
        <taxon>Dermateaceae</taxon>
        <taxon>Coleophoma</taxon>
    </lineage>
</organism>
<protein>
    <submittedName>
        <fullName evidence="8">BNR repeat protein</fullName>
    </submittedName>
</protein>
<dbReference type="OrthoDB" id="2151161at2759"/>
<keyword evidence="5" id="KW-0624">Polysaccharide degradation</keyword>
<dbReference type="GO" id="GO:0000272">
    <property type="term" value="P:polysaccharide catabolic process"/>
    <property type="evidence" value="ECO:0007669"/>
    <property type="project" value="UniProtKB-KW"/>
</dbReference>
<dbReference type="InterPro" id="IPR052025">
    <property type="entry name" value="Xyloglucanase_GH74"/>
</dbReference>
<evidence type="ECO:0000256" key="7">
    <source>
        <dbReference type="SAM" id="SignalP"/>
    </source>
</evidence>
<dbReference type="CDD" id="cd15482">
    <property type="entry name" value="Sialidase_non-viral"/>
    <property type="match status" value="1"/>
</dbReference>
<dbReference type="GO" id="GO:0016798">
    <property type="term" value="F:hydrolase activity, acting on glycosyl bonds"/>
    <property type="evidence" value="ECO:0007669"/>
    <property type="project" value="UniProtKB-KW"/>
</dbReference>
<dbReference type="Proteomes" id="UP000256328">
    <property type="component" value="Unassembled WGS sequence"/>
</dbReference>
<keyword evidence="2" id="KW-0378">Hydrolase</keyword>
<dbReference type="GO" id="GO:0010411">
    <property type="term" value="P:xyloglucan metabolic process"/>
    <property type="evidence" value="ECO:0007669"/>
    <property type="project" value="TreeGrafter"/>
</dbReference>
<keyword evidence="1 7" id="KW-0732">Signal</keyword>
<evidence type="ECO:0000256" key="5">
    <source>
        <dbReference type="ARBA" id="ARBA00023326"/>
    </source>
</evidence>
<evidence type="ECO:0000256" key="3">
    <source>
        <dbReference type="ARBA" id="ARBA00023277"/>
    </source>
</evidence>
<comment type="caution">
    <text evidence="8">The sequence shown here is derived from an EMBL/GenBank/DDBJ whole genome shotgun (WGS) entry which is preliminary data.</text>
</comment>
<keyword evidence="4" id="KW-0326">Glycosidase</keyword>
<dbReference type="SUPFAM" id="SSF110296">
    <property type="entry name" value="Oligoxyloglucan reducing end-specific cellobiohydrolase"/>
    <property type="match status" value="2"/>
</dbReference>
<evidence type="ECO:0000313" key="8">
    <source>
        <dbReference type="EMBL" id="RDW57323.1"/>
    </source>
</evidence>
<evidence type="ECO:0000313" key="9">
    <source>
        <dbReference type="Proteomes" id="UP000256328"/>
    </source>
</evidence>
<dbReference type="Gene3D" id="2.130.10.10">
    <property type="entry name" value="YVTN repeat-like/Quinoprotein amine dehydrogenase"/>
    <property type="match status" value="2"/>
</dbReference>
<evidence type="ECO:0000256" key="4">
    <source>
        <dbReference type="ARBA" id="ARBA00023295"/>
    </source>
</evidence>
<reference evidence="8 9" key="1">
    <citation type="journal article" date="2018" name="IMA Fungus">
        <title>IMA Genome-F 9: Draft genome sequence of Annulohypoxylon stygium, Aspergillus mulundensis, Berkeleyomyces basicola (syn. Thielaviopsis basicola), Ceratocystis smalleyi, two Cercospora beticola strains, Coleophoma cylindrospora, Fusarium fracticaudum, Phialophora cf. hyalina, and Morchella septimelata.</title>
        <authorList>
            <person name="Wingfield B.D."/>
            <person name="Bills G.F."/>
            <person name="Dong Y."/>
            <person name="Huang W."/>
            <person name="Nel W.J."/>
            <person name="Swalarsk-Parry B.S."/>
            <person name="Vaghefi N."/>
            <person name="Wilken P.M."/>
            <person name="An Z."/>
            <person name="de Beer Z.W."/>
            <person name="De Vos L."/>
            <person name="Chen L."/>
            <person name="Duong T.A."/>
            <person name="Gao Y."/>
            <person name="Hammerbacher A."/>
            <person name="Kikkert J.R."/>
            <person name="Li Y."/>
            <person name="Li H."/>
            <person name="Li K."/>
            <person name="Li Q."/>
            <person name="Liu X."/>
            <person name="Ma X."/>
            <person name="Naidoo K."/>
            <person name="Pethybridge S.J."/>
            <person name="Sun J."/>
            <person name="Steenkamp E.T."/>
            <person name="van der Nest M.A."/>
            <person name="van Wyk S."/>
            <person name="Wingfield M.J."/>
            <person name="Xiong C."/>
            <person name="Yue Q."/>
            <person name="Zhang X."/>
        </authorList>
    </citation>
    <scope>NUCLEOTIDE SEQUENCE [LARGE SCALE GENOMIC DNA]</scope>
    <source>
        <strain evidence="8 9">BP5796</strain>
    </source>
</reference>
<name>A0A3D8Q676_9HELO</name>
<comment type="similarity">
    <text evidence="6">Belongs to the glycosyl hydrolase 74 family.</text>
</comment>
<dbReference type="InterPro" id="IPR015943">
    <property type="entry name" value="WD40/YVTN_repeat-like_dom_sf"/>
</dbReference>
<evidence type="ECO:0000256" key="1">
    <source>
        <dbReference type="ARBA" id="ARBA00022729"/>
    </source>
</evidence>
<feature type="signal peptide" evidence="7">
    <location>
        <begin position="1"/>
        <end position="28"/>
    </location>
</feature>
<sequence>MMVGDRFVAHRLSAFIISLASLITFGSCAHNDGTKAHPYRFNSVAVTGGGFITGLFGHPTEPDLLYARTDIGSSYRWSRAAQQWIPLTDFISEANINLFGTESLALDPSNPNMLYLAQGQYTTSNNTAFFVSDDQGKTFSIYPAPFPMGSNELGRNNGERLAVNPFNPKELYFGTRTEGLWKSIDQAKTWSNITDFPDAFANGIGIVFVVFDPKHNGTIYVGGNVPNGIYYTKNGGISWNVVPGQPTTWTDDVLIFANSTPTSPPLSDGPQPMKASLASNGVMYVTYGDGPGPYGVSYGIVQKFHTANFTWTDITPGLNNSYPPPYTPQAFPRGGYNGLSVARDDPNTLVVISLDRDPGPAIDSMYYSRDGGRSWKDVSQLSSPPVSDGTWGHPIQEAALKNGTAVPWLSFNNAKQWGGYGAPSPNVGQTKFGWWMSAVLIDPHNSEHIMYGTGATIWSTDTISHVESNSAPSWYIQAQGIEMTAILDLISPTTGANLLSGFGDINGFRHSDLFTPQPMFGSPTFSNLDCLDWAGRKPNVIVKVGSTGLPFVDACPMAAISTDGGLEWDRFPNCAPMTNNSFQTGGLIAVDASGDHLVWTTGGLLKFRNDTGPYYSSDLGKTWDAPTGLNIGTGNVSSDKVQPKTFYAYDSGIWYVSKDGGATYSSSIAADIGLPENTGAVPVVSFKAAGEIWLPLGNEGVYHSTNFGSKWTKIGSEGVSTSMFSVGAPAPGRRNPALYLWGNTTAGADAVTGLFRSDDAGSTWVRVNDEAHQYGGPRLILGDPRVYGRVYQGYFGRGIIYADIDTESHGTATVRPGTYGI</sequence>
<keyword evidence="3" id="KW-0119">Carbohydrate metabolism</keyword>